<dbReference type="Gene3D" id="1.25.10.10">
    <property type="entry name" value="Leucine-rich Repeat Variant"/>
    <property type="match status" value="2"/>
</dbReference>
<evidence type="ECO:0000256" key="1">
    <source>
        <dbReference type="ARBA" id="ARBA00008304"/>
    </source>
</evidence>
<sequence>MGSGKEKKRKHKKEDKKEKKKYKTSSDDALARMNLETGVAFVKDLCLEYPSLASDLIQIFKMVDTGEAVVIGGLENKDIRNKLEQLFPLLGLIESGPGGAYIKHKVAKKIKLSEKLHDILEKPQVDEPIKKPKDKPLPKRSAPIGPQRPPTNQTKVTKNTEDDDYVGPALPGMPGFREASAQVEAEMQIRAKSLEKEEWDRVRGVATKDSSSSKPITQREEWMLSLPDDKSIQAALGGLGDQSHRKFRSRDKDERDDSWFASPEERQKALREQTQMDLLGYVPGASTSKPNASSQTLEVPEDEEPVQPIQRQGKSLLEMHQEKQSTTAKPNDGSFNWDRDRDISNRREMSRDKAQELIRQANEMSSRFAAPKMSRVKEQLDQLGALVLDAAEQITADVDTQRALLRAVCALKIALLNILQEPGAKKEVVATNLLRCLLMSINAYHNRQNGADSIVQVMCDVLVHAYDVGATNDCLEVLLNKTAPLYAKLTIVRAMAQLDYSYLATATPLLTELIALTNKHIRHTDIYVRHTLLFALTGVLRQYGFHAAMYHAEMVRIAAKAAADKCPEIRSVAGEMLFVLMDATDINEPSGAILDAIFHVLVKTIEDPAPEIRRVMGINMGKLLSMYILRGDRHTPDVSSSVVPAPPIEHTNDDADHRFRSLNFKLSTVLNRKTKLPIGIATVPQALHYIKENFCSLQTGTTVGGVYASSAIIAANMCEFLPDNYVQEPVFASIFEALLHWLDFQSLPSANEYVRARNAIGYTLRRLSHTFTERTQHQWLSVLLQHIDAAQWNHHQRLVLIIEASHMFQTLGEACVVYYGQAFTTLNKWLNYEKHSLRLESAVAIASLAVAVPYRRNNLLFTVLSNLDKHVKEFLTTTSAVDTSILYSIHGQATAVAHVLRALKIQGSGVSSQQYLHILEVAESMIETQFQATYSDAIWLTCTRAGWDIISALIAMDPSFTRSITTRLCQLWLKTSVPQVRDASQELLRMEGAVIALYCFWFFKPDGDGLGTLTSQLLHSTLLAAVNFGTPTKQRAKVAKHRVLSWTIKCFQCLPPALFADSWMILLDMIAEFTTAQPLTSLARASLLPPTTTYLTSQQTTDEVLDILSPLRMVAGDSPDPMLPKGLNLILTLLLPDTAMSDIEMETAYLDNFLLQIHPHDPTSLNHLNSSFTYVRMVDACVSLFPAIFLSVPEELQLRCLQHYAAILGDPRIDCISNICAMLLATVREGQAQIRDATKPTTSFQNAAWLASIRSMLMEMLGSPSSSIRRSAAEALGTIASLSCDTRIETLVQDLETKLTQEQQNNQSFVLAGSALALAYVKRSCGSRSSVDVTLLYRLNQDHVFSMAQPIRTWCLHAWNLLLECVNTSGDYEEQYVVPSLALIDSHLLAGTRFTPLSCTYKKSVVLRMNTSVCASLGQILNSIVSALGPELLQDPRQIDEIYSIWDFLRLQSYAHVEYEYLRFIEQLVLFAPSYFRVADLAMIKTKLLDKTTPSACRSIMLLILRILVERDASLIVTHELHVMLFLALDLHERIVDWTMMPFWRGLFFTISRKTWMAQKLSSTTEIQGCINALLITDCGRLSLANGNASCQWLLFCRGIAVGGVTSMIESPRSRENSNKEYDNISAALDLWRATNHKISALLNPLPCLRRRVREFAVQCVLCVLDYVYNSKVSSIHFDVAASREAIQTNLTKDPSNRLDDVNFVSLYLDELVTLGCQISAFSIDGFELQHLQSVGMKLLNVVCERFASCIDPDVEESTNILTQYQAQLSSTIRRAFPKTTDGTTIYELLTMEGYSMMAHVICNDIISSSDKVAIQRLLKLGFTSDYTFAAQNCPNALGFQLSMTALSSIARMYRSLCDRYANLFDTSSLEVAWLNAVKDFCALHIGPGTSAGDFKGVYFTSAYPQDVLRSISIQYIAPILATLCGFKHEQFALTATLLYFAQTSKNSDPQSTVLLLQALPQVCKGWTLIESYENVLQTLLLLCSSCHNNVQIEALKNIQYLVTKEGAEFLTSRLEQLEFIEKNALLHLIELATTYILRYVTSTKNKVFPSNLLSEAMRTAVAGTMLLSPHGNTQQFGPGFVLIAKDMFLKYYKDSWFQSIGGVFVESTIRFALKGSSSSALVQALSSFLDSLEQCLSLPDQNQESMQFLADVINGVLTNSNNLPELITNALLFHSHLAPVLASRLQTDGVHCDGVVRVLGALCDHAPTMYLADFGPIVISLISPSLSSSLLDEIDNFFQVVLRKMTPLYIETLLQILLPVLLPLQSTHPAIVNRMLVAYATTYSVQFKGAISNLSMELKNNLEMALRSALSRPSAPIPQISTSKLQVDFSRYG</sequence>
<proteinExistence type="inferred from homology"/>
<dbReference type="InterPro" id="IPR022226">
    <property type="entry name" value="DUF3752"/>
</dbReference>
<gene>
    <name evidence="5" type="ORF">THRCLA_01041</name>
</gene>
<dbReference type="GO" id="GO:0005829">
    <property type="term" value="C:cytosol"/>
    <property type="evidence" value="ECO:0007669"/>
    <property type="project" value="GOC"/>
</dbReference>
<dbReference type="PANTHER" id="PTHR21663">
    <property type="entry name" value="HYPOTHETICAL HEAT DOMAIN-CONTAINING"/>
    <property type="match status" value="1"/>
</dbReference>
<evidence type="ECO:0000259" key="4">
    <source>
        <dbReference type="Pfam" id="PF12572"/>
    </source>
</evidence>
<keyword evidence="6" id="KW-1185">Reference proteome</keyword>
<feature type="compositionally biased region" description="Basic and acidic residues" evidence="3">
    <location>
        <begin position="250"/>
        <end position="264"/>
    </location>
</feature>
<dbReference type="Pfam" id="PF20210">
    <property type="entry name" value="Laa1_Sip1_HTR5"/>
    <property type="match status" value="1"/>
</dbReference>
<dbReference type="Pfam" id="PF12572">
    <property type="entry name" value="DUF3752"/>
    <property type="match status" value="1"/>
</dbReference>
<organism evidence="5 6">
    <name type="scientific">Thraustotheca clavata</name>
    <dbReference type="NCBI Taxonomy" id="74557"/>
    <lineage>
        <taxon>Eukaryota</taxon>
        <taxon>Sar</taxon>
        <taxon>Stramenopiles</taxon>
        <taxon>Oomycota</taxon>
        <taxon>Saprolegniomycetes</taxon>
        <taxon>Saprolegniales</taxon>
        <taxon>Achlyaceae</taxon>
        <taxon>Thraustotheca</taxon>
    </lineage>
</organism>
<evidence type="ECO:0000256" key="2">
    <source>
        <dbReference type="ARBA" id="ARBA00022737"/>
    </source>
</evidence>
<dbReference type="GO" id="GO:0030139">
    <property type="term" value="C:endocytic vesicle"/>
    <property type="evidence" value="ECO:0007669"/>
    <property type="project" value="TreeGrafter"/>
</dbReference>
<dbReference type="InterPro" id="IPR011989">
    <property type="entry name" value="ARM-like"/>
</dbReference>
<dbReference type="Pfam" id="PF02985">
    <property type="entry name" value="HEAT"/>
    <property type="match status" value="1"/>
</dbReference>
<dbReference type="GO" id="GO:0016020">
    <property type="term" value="C:membrane"/>
    <property type="evidence" value="ECO:0007669"/>
    <property type="project" value="TreeGrafter"/>
</dbReference>
<comment type="similarity">
    <text evidence="1">Belongs to the HEATR5 family.</text>
</comment>
<comment type="caution">
    <text evidence="5">The sequence shown here is derived from an EMBL/GenBank/DDBJ whole genome shotgun (WGS) entry which is preliminary data.</text>
</comment>
<dbReference type="STRING" id="74557.A0A1W0AA82"/>
<reference evidence="5 6" key="1">
    <citation type="journal article" date="2014" name="Genome Biol. Evol.">
        <title>The secreted proteins of Achlya hypogyna and Thraustotheca clavata identify the ancestral oomycete secretome and reveal gene acquisitions by horizontal gene transfer.</title>
        <authorList>
            <person name="Misner I."/>
            <person name="Blouin N."/>
            <person name="Leonard G."/>
            <person name="Richards T.A."/>
            <person name="Lane C.E."/>
        </authorList>
    </citation>
    <scope>NUCLEOTIDE SEQUENCE [LARGE SCALE GENOMIC DNA]</scope>
    <source>
        <strain evidence="5 6">ATCC 34112</strain>
    </source>
</reference>
<feature type="region of interest" description="Disordered" evidence="3">
    <location>
        <begin position="234"/>
        <end position="264"/>
    </location>
</feature>
<dbReference type="GO" id="GO:0042147">
    <property type="term" value="P:retrograde transport, endosome to Golgi"/>
    <property type="evidence" value="ECO:0007669"/>
    <property type="project" value="TreeGrafter"/>
</dbReference>
<dbReference type="SUPFAM" id="SSF48371">
    <property type="entry name" value="ARM repeat"/>
    <property type="match status" value="2"/>
</dbReference>
<feature type="compositionally biased region" description="Basic residues" evidence="3">
    <location>
        <begin position="1"/>
        <end position="23"/>
    </location>
</feature>
<dbReference type="GO" id="GO:0006897">
    <property type="term" value="P:endocytosis"/>
    <property type="evidence" value="ECO:0007669"/>
    <property type="project" value="TreeGrafter"/>
</dbReference>
<feature type="compositionally biased region" description="Basic and acidic residues" evidence="3">
    <location>
        <begin position="123"/>
        <end position="137"/>
    </location>
</feature>
<name>A0A1W0AA82_9STRA</name>
<keyword evidence="2" id="KW-0677">Repeat</keyword>
<evidence type="ECO:0000313" key="5">
    <source>
        <dbReference type="EMBL" id="OQS06930.1"/>
    </source>
</evidence>
<dbReference type="InterPro" id="IPR040108">
    <property type="entry name" value="Laa1/Sip1/HEATR5"/>
</dbReference>
<protein>
    <recommendedName>
        <fullName evidence="4">DUF3752 domain-containing protein</fullName>
    </recommendedName>
</protein>
<dbReference type="InterPro" id="IPR046837">
    <property type="entry name" value="Laa1/Sip1/HEATR5-like_HEAT"/>
</dbReference>
<dbReference type="InterPro" id="IPR016024">
    <property type="entry name" value="ARM-type_fold"/>
</dbReference>
<evidence type="ECO:0000256" key="3">
    <source>
        <dbReference type="SAM" id="MobiDB-lite"/>
    </source>
</evidence>
<feature type="compositionally biased region" description="Polar residues" evidence="3">
    <location>
        <begin position="285"/>
        <end position="297"/>
    </location>
</feature>
<evidence type="ECO:0000313" key="6">
    <source>
        <dbReference type="Proteomes" id="UP000243217"/>
    </source>
</evidence>
<dbReference type="PANTHER" id="PTHR21663:SF0">
    <property type="entry name" value="HEAT REPEAT-CONTAINING PROTEIN 5B"/>
    <property type="match status" value="1"/>
</dbReference>
<feature type="domain" description="DUF3752" evidence="4">
    <location>
        <begin position="243"/>
        <end position="368"/>
    </location>
</feature>
<accession>A0A1W0AA82</accession>
<dbReference type="EMBL" id="JNBS01000291">
    <property type="protein sequence ID" value="OQS06930.1"/>
    <property type="molecule type" value="Genomic_DNA"/>
</dbReference>
<dbReference type="Proteomes" id="UP000243217">
    <property type="component" value="Unassembled WGS sequence"/>
</dbReference>
<dbReference type="InterPro" id="IPR000357">
    <property type="entry name" value="HEAT"/>
</dbReference>
<feature type="region of interest" description="Disordered" evidence="3">
    <location>
        <begin position="123"/>
        <end position="166"/>
    </location>
</feature>
<feature type="region of interest" description="Disordered" evidence="3">
    <location>
        <begin position="281"/>
        <end position="340"/>
    </location>
</feature>
<dbReference type="GO" id="GO:0005794">
    <property type="term" value="C:Golgi apparatus"/>
    <property type="evidence" value="ECO:0007669"/>
    <property type="project" value="TreeGrafter"/>
</dbReference>
<dbReference type="OrthoDB" id="192608at2759"/>
<dbReference type="GO" id="GO:0008104">
    <property type="term" value="P:intracellular protein localization"/>
    <property type="evidence" value="ECO:0007669"/>
    <property type="project" value="TreeGrafter"/>
</dbReference>
<feature type="region of interest" description="Disordered" evidence="3">
    <location>
        <begin position="1"/>
        <end position="27"/>
    </location>
</feature>